<name>A0A7W7GPK9_9MICC</name>
<dbReference type="InterPro" id="IPR036526">
    <property type="entry name" value="C-N_Hydrolase_sf"/>
</dbReference>
<dbReference type="AlphaFoldDB" id="A0A7W7GPK9"/>
<feature type="domain" description="CN hydrolase" evidence="2">
    <location>
        <begin position="1"/>
        <end position="249"/>
    </location>
</feature>
<dbReference type="InterPro" id="IPR003010">
    <property type="entry name" value="C-N_Hydrolase"/>
</dbReference>
<dbReference type="RefSeq" id="WP_184241510.1">
    <property type="nucleotide sequence ID" value="NZ_JACHNA010000001.1"/>
</dbReference>
<comment type="similarity">
    <text evidence="1">Belongs to the carbon-nitrogen hydrolase superfamily. NIT1/NIT2 family.</text>
</comment>
<dbReference type="PROSITE" id="PS01227">
    <property type="entry name" value="UPF0012"/>
    <property type="match status" value="1"/>
</dbReference>
<dbReference type="GO" id="GO:0016787">
    <property type="term" value="F:hydrolase activity"/>
    <property type="evidence" value="ECO:0007669"/>
    <property type="project" value="UniProtKB-KW"/>
</dbReference>
<protein>
    <submittedName>
        <fullName evidence="3">Putative amidohydrolase</fullName>
    </submittedName>
</protein>
<proteinExistence type="inferred from homology"/>
<dbReference type="Proteomes" id="UP000540191">
    <property type="component" value="Unassembled WGS sequence"/>
</dbReference>
<gene>
    <name evidence="3" type="ORF">HDA30_001443</name>
</gene>
<dbReference type="PROSITE" id="PS50263">
    <property type="entry name" value="CN_HYDROLASE"/>
    <property type="match status" value="1"/>
</dbReference>
<evidence type="ECO:0000256" key="1">
    <source>
        <dbReference type="ARBA" id="ARBA00010613"/>
    </source>
</evidence>
<dbReference type="Pfam" id="PF00795">
    <property type="entry name" value="CN_hydrolase"/>
    <property type="match status" value="1"/>
</dbReference>
<comment type="caution">
    <text evidence="3">The sequence shown here is derived from an EMBL/GenBank/DDBJ whole genome shotgun (WGS) entry which is preliminary data.</text>
</comment>
<dbReference type="SUPFAM" id="SSF56317">
    <property type="entry name" value="Carbon-nitrogen hydrolase"/>
    <property type="match status" value="1"/>
</dbReference>
<evidence type="ECO:0000313" key="4">
    <source>
        <dbReference type="Proteomes" id="UP000540191"/>
    </source>
</evidence>
<dbReference type="PANTHER" id="PTHR23088">
    <property type="entry name" value="NITRILASE-RELATED"/>
    <property type="match status" value="1"/>
</dbReference>
<reference evidence="3 4" key="1">
    <citation type="submission" date="2020-08" db="EMBL/GenBank/DDBJ databases">
        <title>Sequencing the genomes of 1000 actinobacteria strains.</title>
        <authorList>
            <person name="Klenk H.-P."/>
        </authorList>
    </citation>
    <scope>NUCLEOTIDE SEQUENCE [LARGE SCALE GENOMIC DNA]</scope>
    <source>
        <strain evidence="3 4">DSM 23974</strain>
    </source>
</reference>
<dbReference type="EMBL" id="JACHNA010000001">
    <property type="protein sequence ID" value="MBB4735935.1"/>
    <property type="molecule type" value="Genomic_DNA"/>
</dbReference>
<accession>A0A7W7GPK9</accession>
<dbReference type="PANTHER" id="PTHR23088:SF27">
    <property type="entry name" value="DEAMINATED GLUTATHIONE AMIDASE"/>
    <property type="match status" value="1"/>
</dbReference>
<keyword evidence="3" id="KW-0378">Hydrolase</keyword>
<evidence type="ECO:0000259" key="2">
    <source>
        <dbReference type="PROSITE" id="PS50263"/>
    </source>
</evidence>
<dbReference type="InterPro" id="IPR001110">
    <property type="entry name" value="UPF0012_CS"/>
</dbReference>
<keyword evidence="4" id="KW-1185">Reference proteome</keyword>
<evidence type="ECO:0000313" key="3">
    <source>
        <dbReference type="EMBL" id="MBB4735935.1"/>
    </source>
</evidence>
<dbReference type="Gene3D" id="3.60.110.10">
    <property type="entry name" value="Carbon-nitrogen hydrolase"/>
    <property type="match status" value="1"/>
</dbReference>
<sequence>MKIALAQISSTPDVEANLRAVDAAARDAAGEGARLVLFPEAATCAFDGDLDAFAADRAEAAHARLAALADELDLTLVVGTFTPAADGRIHNTLLMLRPGEEPLGYDKIHLYDAFGHRESDTIAPGDAPCVVEHGGVRFGLATCYDVRFPALFTRLAREGAQVMLVAASWGAGPGKAAQWETLTRARALDSGALVAACDQAVRADLGQDPEVASDTAPLGVGRSGLIGPDGVDAVRLDHGPQTRVVELDLEAVRRFRAAVPVVENAREL</sequence>
<organism evidence="3 4">
    <name type="scientific">Micrococcus cohnii</name>
    <dbReference type="NCBI Taxonomy" id="993416"/>
    <lineage>
        <taxon>Bacteria</taxon>
        <taxon>Bacillati</taxon>
        <taxon>Actinomycetota</taxon>
        <taxon>Actinomycetes</taxon>
        <taxon>Micrococcales</taxon>
        <taxon>Micrococcaceae</taxon>
        <taxon>Micrococcus</taxon>
    </lineage>
</organism>